<dbReference type="PANTHER" id="PTHR30069">
    <property type="entry name" value="TONB-DEPENDENT OUTER MEMBRANE RECEPTOR"/>
    <property type="match status" value="1"/>
</dbReference>
<keyword evidence="6" id="KW-0406">Ion transport</keyword>
<evidence type="ECO:0000313" key="16">
    <source>
        <dbReference type="EMBL" id="MFC6632250.1"/>
    </source>
</evidence>
<dbReference type="Gene3D" id="2.40.170.20">
    <property type="entry name" value="TonB-dependent receptor, beta-barrel domain"/>
    <property type="match status" value="1"/>
</dbReference>
<evidence type="ECO:0000256" key="13">
    <source>
        <dbReference type="SAM" id="SignalP"/>
    </source>
</evidence>
<dbReference type="Pfam" id="PF00593">
    <property type="entry name" value="TonB_dep_Rec_b-barrel"/>
    <property type="match status" value="1"/>
</dbReference>
<evidence type="ECO:0000256" key="3">
    <source>
        <dbReference type="ARBA" id="ARBA00022452"/>
    </source>
</evidence>
<dbReference type="PROSITE" id="PS52016">
    <property type="entry name" value="TONB_DEPENDENT_REC_3"/>
    <property type="match status" value="1"/>
</dbReference>
<feature type="domain" description="TonB-dependent receptor-like beta-barrel" evidence="14">
    <location>
        <begin position="241"/>
        <end position="742"/>
    </location>
</feature>
<comment type="caution">
    <text evidence="16">The sequence shown here is derived from an EMBL/GenBank/DDBJ whole genome shotgun (WGS) entry which is preliminary data.</text>
</comment>
<evidence type="ECO:0000256" key="9">
    <source>
        <dbReference type="ARBA" id="ARBA00023237"/>
    </source>
</evidence>
<evidence type="ECO:0000256" key="2">
    <source>
        <dbReference type="ARBA" id="ARBA00022448"/>
    </source>
</evidence>
<feature type="region of interest" description="Disordered" evidence="12">
    <location>
        <begin position="374"/>
        <end position="394"/>
    </location>
</feature>
<feature type="domain" description="TonB-dependent receptor plug" evidence="15">
    <location>
        <begin position="55"/>
        <end position="164"/>
    </location>
</feature>
<organism evidence="16 17">
    <name type="scientific">Microbulbifer taiwanensis</name>
    <dbReference type="NCBI Taxonomy" id="986746"/>
    <lineage>
        <taxon>Bacteria</taxon>
        <taxon>Pseudomonadati</taxon>
        <taxon>Pseudomonadota</taxon>
        <taxon>Gammaproteobacteria</taxon>
        <taxon>Cellvibrionales</taxon>
        <taxon>Microbulbiferaceae</taxon>
        <taxon>Microbulbifer</taxon>
    </lineage>
</organism>
<keyword evidence="3 10" id="KW-1134">Transmembrane beta strand</keyword>
<keyword evidence="16" id="KW-0675">Receptor</keyword>
<evidence type="ECO:0000256" key="4">
    <source>
        <dbReference type="ARBA" id="ARBA00022692"/>
    </source>
</evidence>
<evidence type="ECO:0000256" key="1">
    <source>
        <dbReference type="ARBA" id="ARBA00004571"/>
    </source>
</evidence>
<evidence type="ECO:0000313" key="17">
    <source>
        <dbReference type="Proteomes" id="UP001596425"/>
    </source>
</evidence>
<keyword evidence="8 10" id="KW-0472">Membrane</keyword>
<dbReference type="EMBL" id="JBHSVR010000001">
    <property type="protein sequence ID" value="MFC6632250.1"/>
    <property type="molecule type" value="Genomic_DNA"/>
</dbReference>
<dbReference type="Proteomes" id="UP001596425">
    <property type="component" value="Unassembled WGS sequence"/>
</dbReference>
<keyword evidence="4 10" id="KW-0812">Transmembrane</keyword>
<evidence type="ECO:0000256" key="5">
    <source>
        <dbReference type="ARBA" id="ARBA00022729"/>
    </source>
</evidence>
<evidence type="ECO:0000256" key="11">
    <source>
        <dbReference type="RuleBase" id="RU003357"/>
    </source>
</evidence>
<comment type="similarity">
    <text evidence="10 11">Belongs to the TonB-dependent receptor family.</text>
</comment>
<keyword evidence="17" id="KW-1185">Reference proteome</keyword>
<sequence length="766" mass="84645">MTKYAPLLSAAAFAALGFFDSGALAQESEGEAVEEGVEEVVVWGDAHGSREAGYASPISVLTQEDFAAINVATTEDVVKYEPSIVIRRRFIGDSNGTMGIRGSNMFQTSRSMVFADGVPLHYLLQSRWSGAPRWTMVSASEIARAEVIYGPFSAEYGGNAMGGVVVIESAIPQKREFHFDSSLYNQDFAAYGFDDTVSGYKTFLSYGDKLGDLSLYLSYNHLENAAQPQSYFYGAGVSSSGPVPVTGAVTGKDSRGNPQLWFGDSGVEDTATDNYKVKLAYNFDDWSALLNVAYEDRGTVADARNSYLRDSNGNRVWSGTVEQGGQVFAVPASRMGVSELERDSLSVGLRLRGDLSERSRLEFNINEFQVLRDETRSSGRNPRDPAYTPDGQVNDYGDTGWQTADAKLTVDGVLLPGVTLVSGLRYEAYELNLDVYRSSHWRAGSQDSYSSRSGGETGLAAAFVQAGWDINEQWNLTAGLRYEDWQSDKGYYSDDDPATPAFDIVQAPSQSRSEASPKLSIGYLPSRDWNFRYSIARAYRFPIVEELFSQYQAYNSINEANPDLLPEDGLHQNLMVERLTERGSVRVNLFTETIDNGIESQSTVLPGGASIRTFIPVDEVETDGIEFIANVYGFADGKLDMRFNLAWTDSVTVRNAADPTLEGMRSVRMPEWRGNLMLDYQLRDNWDLGANLQYASDSFGRTDNTDTEDNVYGAQDGYTRLGLKSTYDLENGIALGLGVDNLTDEIAYVAHPWPGRTWYFNLSYDY</sequence>
<evidence type="ECO:0000259" key="15">
    <source>
        <dbReference type="Pfam" id="PF07715"/>
    </source>
</evidence>
<evidence type="ECO:0000256" key="6">
    <source>
        <dbReference type="ARBA" id="ARBA00023065"/>
    </source>
</evidence>
<reference evidence="17" key="1">
    <citation type="journal article" date="2019" name="Int. J. Syst. Evol. Microbiol.">
        <title>The Global Catalogue of Microorganisms (GCM) 10K type strain sequencing project: providing services to taxonomists for standard genome sequencing and annotation.</title>
        <authorList>
            <consortium name="The Broad Institute Genomics Platform"/>
            <consortium name="The Broad Institute Genome Sequencing Center for Infectious Disease"/>
            <person name="Wu L."/>
            <person name="Ma J."/>
        </authorList>
    </citation>
    <scope>NUCLEOTIDE SEQUENCE [LARGE SCALE GENOMIC DNA]</scope>
    <source>
        <strain evidence="17">CGMCC 1.13718</strain>
    </source>
</reference>
<dbReference type="SUPFAM" id="SSF56935">
    <property type="entry name" value="Porins"/>
    <property type="match status" value="1"/>
</dbReference>
<keyword evidence="9 10" id="KW-0998">Cell outer membrane</keyword>
<proteinExistence type="inferred from homology"/>
<dbReference type="Pfam" id="PF07715">
    <property type="entry name" value="Plug"/>
    <property type="match status" value="1"/>
</dbReference>
<feature type="compositionally biased region" description="Basic and acidic residues" evidence="12">
    <location>
        <begin position="374"/>
        <end position="383"/>
    </location>
</feature>
<gene>
    <name evidence="16" type="ORF">ACFQBM_03100</name>
</gene>
<dbReference type="InterPro" id="IPR036942">
    <property type="entry name" value="Beta-barrel_TonB_sf"/>
</dbReference>
<dbReference type="InterPro" id="IPR037066">
    <property type="entry name" value="Plug_dom_sf"/>
</dbReference>
<keyword evidence="2 10" id="KW-0813">Transport</keyword>
<keyword evidence="5 13" id="KW-0732">Signal</keyword>
<keyword evidence="7 11" id="KW-0798">TonB box</keyword>
<accession>A0ABW1YJR3</accession>
<evidence type="ECO:0000259" key="14">
    <source>
        <dbReference type="Pfam" id="PF00593"/>
    </source>
</evidence>
<dbReference type="RefSeq" id="WP_193192370.1">
    <property type="nucleotide sequence ID" value="NZ_JACZFR010000028.1"/>
</dbReference>
<evidence type="ECO:0000256" key="8">
    <source>
        <dbReference type="ARBA" id="ARBA00023136"/>
    </source>
</evidence>
<protein>
    <submittedName>
        <fullName evidence="16">TonB-dependent receptor</fullName>
    </submittedName>
</protein>
<comment type="subcellular location">
    <subcellularLocation>
        <location evidence="1 10">Cell outer membrane</location>
        <topology evidence="1 10">Multi-pass membrane protein</topology>
    </subcellularLocation>
</comment>
<dbReference type="CDD" id="cd01347">
    <property type="entry name" value="ligand_gated_channel"/>
    <property type="match status" value="1"/>
</dbReference>
<feature type="signal peptide" evidence="13">
    <location>
        <begin position="1"/>
        <end position="25"/>
    </location>
</feature>
<dbReference type="InterPro" id="IPR012910">
    <property type="entry name" value="Plug_dom"/>
</dbReference>
<evidence type="ECO:0000256" key="12">
    <source>
        <dbReference type="SAM" id="MobiDB-lite"/>
    </source>
</evidence>
<dbReference type="InterPro" id="IPR000531">
    <property type="entry name" value="Beta-barrel_TonB"/>
</dbReference>
<evidence type="ECO:0000256" key="7">
    <source>
        <dbReference type="ARBA" id="ARBA00023077"/>
    </source>
</evidence>
<feature type="chain" id="PRO_5046792965" evidence="13">
    <location>
        <begin position="26"/>
        <end position="766"/>
    </location>
</feature>
<dbReference type="Gene3D" id="2.170.130.10">
    <property type="entry name" value="TonB-dependent receptor, plug domain"/>
    <property type="match status" value="1"/>
</dbReference>
<dbReference type="InterPro" id="IPR039426">
    <property type="entry name" value="TonB-dep_rcpt-like"/>
</dbReference>
<name>A0ABW1YJR3_9GAMM</name>
<evidence type="ECO:0000256" key="10">
    <source>
        <dbReference type="PROSITE-ProRule" id="PRU01360"/>
    </source>
</evidence>
<dbReference type="PANTHER" id="PTHR30069:SF53">
    <property type="entry name" value="COLICIN I RECEPTOR-RELATED"/>
    <property type="match status" value="1"/>
</dbReference>